<evidence type="ECO:0000313" key="2">
    <source>
        <dbReference type="EMBL" id="CAA9492853.1"/>
    </source>
</evidence>
<feature type="region of interest" description="Disordered" evidence="1">
    <location>
        <begin position="1"/>
        <end position="288"/>
    </location>
</feature>
<gene>
    <name evidence="2" type="ORF">AVDCRST_MAG39-883</name>
</gene>
<protein>
    <submittedName>
        <fullName evidence="2">Uncharacterized protein</fullName>
    </submittedName>
</protein>
<proteinExistence type="predicted"/>
<feature type="compositionally biased region" description="Basic residues" evidence="1">
    <location>
        <begin position="1"/>
        <end position="11"/>
    </location>
</feature>
<dbReference type="EMBL" id="CADCVW010000037">
    <property type="protein sequence ID" value="CAA9492853.1"/>
    <property type="molecule type" value="Genomic_DNA"/>
</dbReference>
<organism evidence="2">
    <name type="scientific">uncultured Sphingomonadaceae bacterium</name>
    <dbReference type="NCBI Taxonomy" id="169976"/>
    <lineage>
        <taxon>Bacteria</taxon>
        <taxon>Pseudomonadati</taxon>
        <taxon>Pseudomonadota</taxon>
        <taxon>Alphaproteobacteria</taxon>
        <taxon>Sphingomonadales</taxon>
        <taxon>Sphingomonadaceae</taxon>
        <taxon>environmental samples</taxon>
    </lineage>
</organism>
<feature type="compositionally biased region" description="Basic residues" evidence="1">
    <location>
        <begin position="180"/>
        <end position="203"/>
    </location>
</feature>
<name>A0A6J4S8Q0_9SPHN</name>
<reference evidence="2" key="1">
    <citation type="submission" date="2020-02" db="EMBL/GenBank/DDBJ databases">
        <authorList>
            <person name="Meier V. D."/>
        </authorList>
    </citation>
    <scope>NUCLEOTIDE SEQUENCE</scope>
    <source>
        <strain evidence="2">AVDCRST_MAG39</strain>
    </source>
</reference>
<feature type="compositionally biased region" description="Pro residues" evidence="1">
    <location>
        <begin position="98"/>
        <end position="110"/>
    </location>
</feature>
<feature type="compositionally biased region" description="Pro residues" evidence="1">
    <location>
        <begin position="209"/>
        <end position="219"/>
    </location>
</feature>
<accession>A0A6J4S8Q0</accession>
<feature type="compositionally biased region" description="Basic residues" evidence="1">
    <location>
        <begin position="31"/>
        <end position="71"/>
    </location>
</feature>
<feature type="non-terminal residue" evidence="2">
    <location>
        <position position="288"/>
    </location>
</feature>
<evidence type="ECO:0000256" key="1">
    <source>
        <dbReference type="SAM" id="MobiDB-lite"/>
    </source>
</evidence>
<sequence>EAARGARRASIPRRGPGGGGRFRSVRDARPRRLRSRLRPRRHARAVPKRCASRARPGRRLCPRLRPRRRPRRDAPRRGRRRPGNRPPAPRRPADLAAPAPPHPAAEPPPHARGCRPARCGARPHHRRPLDPPPGRRLAPAFPLARDGPDQRRVRVRPHLRGAGGRPLPQRCGRRGPDRHPRPRPRRRRGHAGRVRLLRRRRAGDRRPRPPPIERLPPFIPNGGRARRNRTPRPTARLVGRDRPRHGPAPSLVRGLERRADRPGSGARRRASADAQRPHPRPAANAHEI</sequence>
<dbReference type="AlphaFoldDB" id="A0A6J4S8Q0"/>
<feature type="non-terminal residue" evidence="2">
    <location>
        <position position="1"/>
    </location>
</feature>